<dbReference type="EMBL" id="CAJJDN010000161">
    <property type="protein sequence ID" value="CAD8125738.1"/>
    <property type="molecule type" value="Genomic_DNA"/>
</dbReference>
<evidence type="ECO:0000313" key="1">
    <source>
        <dbReference type="EMBL" id="CAD8125738.1"/>
    </source>
</evidence>
<proteinExistence type="predicted"/>
<protein>
    <submittedName>
        <fullName evidence="1">Uncharacterized protein</fullName>
    </submittedName>
</protein>
<sequence>MKMFLNRFKVELILKNIQLCFYGQEVFWSQIVEDNNMIVVHNYSKQVQNVTTMMLAQFESFLMMPFIEMKYIKYSRSLLLYFQSIIFSQRFLKEFLKIFYKISYFKLFELADKIFYLVLFFFKV</sequence>
<reference evidence="1" key="1">
    <citation type="submission" date="2021-01" db="EMBL/GenBank/DDBJ databases">
        <authorList>
            <consortium name="Genoscope - CEA"/>
            <person name="William W."/>
        </authorList>
    </citation>
    <scope>NUCLEOTIDE SEQUENCE</scope>
</reference>
<comment type="caution">
    <text evidence="1">The sequence shown here is derived from an EMBL/GenBank/DDBJ whole genome shotgun (WGS) entry which is preliminary data.</text>
</comment>
<keyword evidence="2" id="KW-1185">Reference proteome</keyword>
<organism evidence="1 2">
    <name type="scientific">Paramecium sonneborni</name>
    <dbReference type="NCBI Taxonomy" id="65129"/>
    <lineage>
        <taxon>Eukaryota</taxon>
        <taxon>Sar</taxon>
        <taxon>Alveolata</taxon>
        <taxon>Ciliophora</taxon>
        <taxon>Intramacronucleata</taxon>
        <taxon>Oligohymenophorea</taxon>
        <taxon>Peniculida</taxon>
        <taxon>Parameciidae</taxon>
        <taxon>Paramecium</taxon>
    </lineage>
</organism>
<dbReference type="AlphaFoldDB" id="A0A8S1RCL6"/>
<accession>A0A8S1RCL6</accession>
<gene>
    <name evidence="1" type="ORF">PSON_ATCC_30995.1.T1610124</name>
</gene>
<evidence type="ECO:0000313" key="2">
    <source>
        <dbReference type="Proteomes" id="UP000692954"/>
    </source>
</evidence>
<dbReference type="Proteomes" id="UP000692954">
    <property type="component" value="Unassembled WGS sequence"/>
</dbReference>
<name>A0A8S1RCL6_9CILI</name>